<accession>L7URK9</accession>
<dbReference type="EC" id="1.1.5.3" evidence="7"/>
<dbReference type="Gene3D" id="1.10.8.870">
    <property type="entry name" value="Alpha-glycerophosphate oxidase, cap domain"/>
    <property type="match status" value="1"/>
</dbReference>
<dbReference type="PANTHER" id="PTHR11985:SF35">
    <property type="entry name" value="ANAEROBIC GLYCEROL-3-PHOSPHATE DEHYDROGENASE SUBUNIT A"/>
    <property type="match status" value="1"/>
</dbReference>
<dbReference type="eggNOG" id="COG0578">
    <property type="taxonomic scope" value="Bacteria"/>
</dbReference>
<dbReference type="RefSeq" id="WP_015353507.1">
    <property type="nucleotide sequence ID" value="NC_020126.1"/>
</dbReference>
<dbReference type="OrthoDB" id="9766796at2"/>
<dbReference type="GO" id="GO:0046168">
    <property type="term" value="P:glycerol-3-phosphate catabolic process"/>
    <property type="evidence" value="ECO:0007669"/>
    <property type="project" value="TreeGrafter"/>
</dbReference>
<dbReference type="KEGG" id="msd:MYSTI_07982"/>
<dbReference type="PROSITE" id="PS00978">
    <property type="entry name" value="FAD_G3PDH_2"/>
    <property type="match status" value="1"/>
</dbReference>
<dbReference type="InterPro" id="IPR038299">
    <property type="entry name" value="DAO_C_sf"/>
</dbReference>
<dbReference type="Pfam" id="PF16901">
    <property type="entry name" value="DAO_C"/>
    <property type="match status" value="1"/>
</dbReference>
<evidence type="ECO:0000256" key="7">
    <source>
        <dbReference type="RuleBase" id="RU361217"/>
    </source>
</evidence>
<dbReference type="PROSITE" id="PS00977">
    <property type="entry name" value="FAD_G3PDH_1"/>
    <property type="match status" value="1"/>
</dbReference>
<dbReference type="SUPFAM" id="SSF54373">
    <property type="entry name" value="FAD-linked reductases, C-terminal domain"/>
    <property type="match status" value="1"/>
</dbReference>
<protein>
    <recommendedName>
        <fullName evidence="7">Glycerol-3-phosphate dehydrogenase</fullName>
        <ecNumber evidence="7">1.1.5.3</ecNumber>
    </recommendedName>
</protein>
<feature type="domain" description="FAD dependent oxidoreductase" evidence="9">
    <location>
        <begin position="36"/>
        <end position="397"/>
    </location>
</feature>
<evidence type="ECO:0000256" key="5">
    <source>
        <dbReference type="ARBA" id="ARBA00022827"/>
    </source>
</evidence>
<keyword evidence="3 7" id="KW-0285">Flavoprotein</keyword>
<dbReference type="AlphaFoldDB" id="L7URK9"/>
<evidence type="ECO:0000256" key="3">
    <source>
        <dbReference type="ARBA" id="ARBA00022630"/>
    </source>
</evidence>
<evidence type="ECO:0000259" key="9">
    <source>
        <dbReference type="Pfam" id="PF01266"/>
    </source>
</evidence>
<gene>
    <name evidence="11" type="ordered locus">MYSTI_07982</name>
</gene>
<dbReference type="HOGENOM" id="CLU_015740_5_1_7"/>
<dbReference type="EMBL" id="CP004025">
    <property type="protein sequence ID" value="AGC49254.1"/>
    <property type="molecule type" value="Genomic_DNA"/>
</dbReference>
<keyword evidence="5" id="KW-0274">FAD</keyword>
<keyword evidence="6 7" id="KW-0560">Oxidoreductase</keyword>
<reference evidence="11 12" key="1">
    <citation type="journal article" date="2013" name="Genome Announc.">
        <title>Complete genome sequence of Myxococcus stipitatus strain DSM 14675, a fruiting myxobacterium.</title>
        <authorList>
            <person name="Huntley S."/>
            <person name="Kneip S."/>
            <person name="Treuner-Lange A."/>
            <person name="Sogaard-Andersen L."/>
        </authorList>
    </citation>
    <scope>NUCLEOTIDE SEQUENCE [LARGE SCALE GENOMIC DNA]</scope>
    <source>
        <strain evidence="12">DSM 14675 / JCM 12634 / Mx s8</strain>
    </source>
</reference>
<organism evidence="11 12">
    <name type="scientific">Myxococcus stipitatus (strain DSM 14675 / JCM 12634 / Mx s8)</name>
    <dbReference type="NCBI Taxonomy" id="1278073"/>
    <lineage>
        <taxon>Bacteria</taxon>
        <taxon>Pseudomonadati</taxon>
        <taxon>Myxococcota</taxon>
        <taxon>Myxococcia</taxon>
        <taxon>Myxococcales</taxon>
        <taxon>Cystobacterineae</taxon>
        <taxon>Myxococcaceae</taxon>
        <taxon>Myxococcus</taxon>
    </lineage>
</organism>
<feature type="domain" description="Alpha-glycerophosphate oxidase C-terminal" evidence="10">
    <location>
        <begin position="419"/>
        <end position="541"/>
    </location>
</feature>
<sequence length="564" mass="61071">MRSESAALRQLPAEGHAPPTKPRSERLAALASEEFDVLIIGGGVTGAGSARDATLRGLKVALVEREDFASGTSSRSSRLIHGGLRYLEHGHLGLVFESSIERRRLLKLAPHLVRPLAFVWPVYAGARVPRWKLNAGLMLYDALSLFRNVRGYKRLNRQQLHEAEPHLRTEALKGGARYYDAATDDARLTLANAIGASESGAIVLNHASVRQLTVVDGHARGATVVDHLTGQHLQVRARVIVNATGPWSDEIRKLDSPDGTAHAVRGSKGVHIAVPRERLGNRDALTLLSPKDGRVMFVLPADHFTIIGTTETSTRAHPAEVRASESDVAYLLESANAFFPEAHLTRDDVVSAWAGIRPLSASGYHGNTDAGSASREHHIDISPTGVLAISGGKLTTYRVMARDVVNAVERQLNQPRHKSATESLALPGGDIPNLDAELAAAREVVGDADTATHLVRAYGSRWRQVWALTREEPSLAQPLAGGLPYRAAEAVWGVTHEFVHSLSDLLIRRLKVAFETRDLGRGAARVAASVMAPRLGWDEAETQRQLELYAADALRIFGVDSAEA</sequence>
<evidence type="ECO:0000256" key="4">
    <source>
        <dbReference type="ARBA" id="ARBA00022798"/>
    </source>
</evidence>
<dbReference type="PATRIC" id="fig|1278073.3.peg.8127"/>
<dbReference type="GO" id="GO:0006071">
    <property type="term" value="P:glycerol metabolic process"/>
    <property type="evidence" value="ECO:0007669"/>
    <property type="project" value="UniProtKB-KW"/>
</dbReference>
<dbReference type="STRING" id="1278073.MYSTI_07982"/>
<dbReference type="PANTHER" id="PTHR11985">
    <property type="entry name" value="GLYCEROL-3-PHOSPHATE DEHYDROGENASE"/>
    <property type="match status" value="1"/>
</dbReference>
<evidence type="ECO:0000256" key="8">
    <source>
        <dbReference type="SAM" id="MobiDB-lite"/>
    </source>
</evidence>
<keyword evidence="4" id="KW-0319">Glycerol metabolism</keyword>
<evidence type="ECO:0000256" key="2">
    <source>
        <dbReference type="ARBA" id="ARBA00007330"/>
    </source>
</evidence>
<dbReference type="NCBIfam" id="NF009906">
    <property type="entry name" value="PRK13369.1"/>
    <property type="match status" value="1"/>
</dbReference>
<evidence type="ECO:0000313" key="11">
    <source>
        <dbReference type="EMBL" id="AGC49254.1"/>
    </source>
</evidence>
<dbReference type="GO" id="GO:0009331">
    <property type="term" value="C:glycerol-3-phosphate dehydrogenase (FAD) complex"/>
    <property type="evidence" value="ECO:0007669"/>
    <property type="project" value="UniProtKB-UniRule"/>
</dbReference>
<name>L7URK9_MYXSD</name>
<dbReference type="InterPro" id="IPR006076">
    <property type="entry name" value="FAD-dep_OxRdtase"/>
</dbReference>
<proteinExistence type="inferred from homology"/>
<dbReference type="PRINTS" id="PR01001">
    <property type="entry name" value="FADG3PDH"/>
</dbReference>
<evidence type="ECO:0000259" key="10">
    <source>
        <dbReference type="Pfam" id="PF16901"/>
    </source>
</evidence>
<dbReference type="InterPro" id="IPR036188">
    <property type="entry name" value="FAD/NAD-bd_sf"/>
</dbReference>
<dbReference type="GO" id="GO:0004368">
    <property type="term" value="F:glycerol-3-phosphate dehydrogenase (quinone) activity"/>
    <property type="evidence" value="ECO:0007669"/>
    <property type="project" value="UniProtKB-EC"/>
</dbReference>
<comment type="catalytic activity">
    <reaction evidence="7">
        <text>a quinone + sn-glycerol 3-phosphate = dihydroxyacetone phosphate + a quinol</text>
        <dbReference type="Rhea" id="RHEA:18977"/>
        <dbReference type="ChEBI" id="CHEBI:24646"/>
        <dbReference type="ChEBI" id="CHEBI:57597"/>
        <dbReference type="ChEBI" id="CHEBI:57642"/>
        <dbReference type="ChEBI" id="CHEBI:132124"/>
        <dbReference type="EC" id="1.1.5.3"/>
    </reaction>
</comment>
<dbReference type="NCBIfam" id="NF008899">
    <property type="entry name" value="PRK12266.1"/>
    <property type="match status" value="1"/>
</dbReference>
<evidence type="ECO:0000256" key="1">
    <source>
        <dbReference type="ARBA" id="ARBA00001974"/>
    </source>
</evidence>
<keyword evidence="12" id="KW-1185">Reference proteome</keyword>
<dbReference type="InterPro" id="IPR031656">
    <property type="entry name" value="DAO_C"/>
</dbReference>
<dbReference type="Pfam" id="PF01266">
    <property type="entry name" value="DAO"/>
    <property type="match status" value="1"/>
</dbReference>
<comment type="cofactor">
    <cofactor evidence="1 7">
        <name>FAD</name>
        <dbReference type="ChEBI" id="CHEBI:57692"/>
    </cofactor>
</comment>
<comment type="similarity">
    <text evidence="2 7">Belongs to the FAD-dependent glycerol-3-phosphate dehydrogenase family.</text>
</comment>
<dbReference type="Gene3D" id="3.30.9.10">
    <property type="entry name" value="D-Amino Acid Oxidase, subunit A, domain 2"/>
    <property type="match status" value="1"/>
</dbReference>
<evidence type="ECO:0000256" key="6">
    <source>
        <dbReference type="ARBA" id="ARBA00023002"/>
    </source>
</evidence>
<dbReference type="InterPro" id="IPR000447">
    <property type="entry name" value="G3P_DH_FAD-dep"/>
</dbReference>
<feature type="region of interest" description="Disordered" evidence="8">
    <location>
        <begin position="1"/>
        <end position="23"/>
    </location>
</feature>
<dbReference type="SUPFAM" id="SSF51905">
    <property type="entry name" value="FAD/NAD(P)-binding domain"/>
    <property type="match status" value="1"/>
</dbReference>
<dbReference type="Gene3D" id="3.50.50.60">
    <property type="entry name" value="FAD/NAD(P)-binding domain"/>
    <property type="match status" value="1"/>
</dbReference>
<dbReference type="Proteomes" id="UP000011131">
    <property type="component" value="Chromosome"/>
</dbReference>
<evidence type="ECO:0000313" key="12">
    <source>
        <dbReference type="Proteomes" id="UP000011131"/>
    </source>
</evidence>